<dbReference type="EMBL" id="CAJPEV010000839">
    <property type="protein sequence ID" value="CAG0888971.1"/>
    <property type="molecule type" value="Genomic_DNA"/>
</dbReference>
<sequence>MAMHQTQKESKICNTLSQLGSLKSYARNGNLDIREYLKIYLGADKKAALKDAAPKYIEEHYPKAYKQAYSLPEGYILNNREFNTQKKSSDIHLPQESVSMVFNALKDAFRHVPSLTIFEYAFTDTLLKGIDKKKRKEFIDNLKVPVEALESGDHDVFGIGIFGKDIVGIFFQIKATTSKSNQKTFLKRLEEATKQIKKDLTVFCTMCGEFLNGNVKLAGFAAFPMLSKSDLKKLMKSKDCTERILTSDDLRNEKSFQSFFNENKIELKEFDNPEPLVMQSFKDIFDLYICAASAVNIPRNPTDSPRRGELNA</sequence>
<dbReference type="EMBL" id="LR900356">
    <property type="protein sequence ID" value="CAD7245361.1"/>
    <property type="molecule type" value="Genomic_DNA"/>
</dbReference>
<evidence type="ECO:0000313" key="2">
    <source>
        <dbReference type="Proteomes" id="UP000677054"/>
    </source>
</evidence>
<organism evidence="1">
    <name type="scientific">Darwinula stevensoni</name>
    <dbReference type="NCBI Taxonomy" id="69355"/>
    <lineage>
        <taxon>Eukaryota</taxon>
        <taxon>Metazoa</taxon>
        <taxon>Ecdysozoa</taxon>
        <taxon>Arthropoda</taxon>
        <taxon>Crustacea</taxon>
        <taxon>Oligostraca</taxon>
        <taxon>Ostracoda</taxon>
        <taxon>Podocopa</taxon>
        <taxon>Podocopida</taxon>
        <taxon>Darwinulocopina</taxon>
        <taxon>Darwinuloidea</taxon>
        <taxon>Darwinulidae</taxon>
        <taxon>Darwinula</taxon>
    </lineage>
</organism>
<dbReference type="Proteomes" id="UP000677054">
    <property type="component" value="Unassembled WGS sequence"/>
</dbReference>
<gene>
    <name evidence="1" type="ORF">DSTB1V02_LOCUS5235</name>
</gene>
<dbReference type="AlphaFoldDB" id="A0A7R9A6F0"/>
<name>A0A7R9A6F0_9CRUS</name>
<proteinExistence type="predicted"/>
<protein>
    <submittedName>
        <fullName evidence="1">Uncharacterized protein</fullName>
    </submittedName>
</protein>
<keyword evidence="2" id="KW-1185">Reference proteome</keyword>
<evidence type="ECO:0000313" key="1">
    <source>
        <dbReference type="EMBL" id="CAD7245361.1"/>
    </source>
</evidence>
<reference evidence="1" key="1">
    <citation type="submission" date="2020-11" db="EMBL/GenBank/DDBJ databases">
        <authorList>
            <person name="Tran Van P."/>
        </authorList>
    </citation>
    <scope>NUCLEOTIDE SEQUENCE</scope>
</reference>
<accession>A0A7R9A6F0</accession>